<dbReference type="RefSeq" id="WP_089773828.1">
    <property type="nucleotide sequence ID" value="NZ_FNTX01000002.1"/>
</dbReference>
<gene>
    <name evidence="4" type="ORF">SAMN04488554_2951</name>
</gene>
<keyword evidence="2" id="KW-1133">Transmembrane helix</keyword>
<dbReference type="Proteomes" id="UP000199220">
    <property type="component" value="Unassembled WGS sequence"/>
</dbReference>
<protein>
    <submittedName>
        <fullName evidence="4">Protein phosphatase</fullName>
    </submittedName>
</protein>
<keyword evidence="2" id="KW-0472">Membrane</keyword>
<evidence type="ECO:0000256" key="2">
    <source>
        <dbReference type="SAM" id="Phobius"/>
    </source>
</evidence>
<feature type="compositionally biased region" description="Acidic residues" evidence="1">
    <location>
        <begin position="414"/>
        <end position="423"/>
    </location>
</feature>
<dbReference type="SUPFAM" id="SSF81606">
    <property type="entry name" value="PP2C-like"/>
    <property type="match status" value="1"/>
</dbReference>
<sequence length="456" mass="47982">MSVALRYAARSDVGLVRNVNQDSGYAGPQLLVLADGMGGPAGGDIASSVAVAHLASLDGEAHGGDDLLEQLRHAVSAASRDLVDYSSRQPELHGLGTTVIALLRSGRKLAMVHVGDSRAYLLRDQELVQVTEDHTLVQHLVATGQLTEAEAEAHPQRSVVLRVLSDDPSAPTLDESVREARVGDRWLLCSDGLSSYVSTETIAETLRAEADPGRCADQLIDLALRAGGPDNITIVLADVVDTTDLPEMAPQIVGAAAVDRERPTRGGSGAAARAAALTRSPEEDEGTDAAGRTERDALAEIDPPEPTMRKVLRWGISALVVVALLAGAVTIGYRWSQTQYYVGTDGTQVVIYQGIPQELGPIALSEVHEVTDLAMTDLPTFARSRVTSHIAATNLADAEEIVAGLREQAQPSEPTDEPTDTPSEDPSAPETERPSEDATAGPASIDSLIVLTAVGT</sequence>
<dbReference type="InterPro" id="IPR001932">
    <property type="entry name" value="PPM-type_phosphatase-like_dom"/>
</dbReference>
<evidence type="ECO:0000259" key="3">
    <source>
        <dbReference type="PROSITE" id="PS51746"/>
    </source>
</evidence>
<proteinExistence type="predicted"/>
<dbReference type="EMBL" id="FNTX01000002">
    <property type="protein sequence ID" value="SEE79870.1"/>
    <property type="molecule type" value="Genomic_DNA"/>
</dbReference>
<evidence type="ECO:0000313" key="4">
    <source>
        <dbReference type="EMBL" id="SEE79870.1"/>
    </source>
</evidence>
<name>A0A1H5LSA2_9MICO</name>
<dbReference type="InterPro" id="IPR036457">
    <property type="entry name" value="PPM-type-like_dom_sf"/>
</dbReference>
<keyword evidence="5" id="KW-1185">Reference proteome</keyword>
<dbReference type="PROSITE" id="PS51746">
    <property type="entry name" value="PPM_2"/>
    <property type="match status" value="1"/>
</dbReference>
<accession>A0A1H5LSA2</accession>
<feature type="transmembrane region" description="Helical" evidence="2">
    <location>
        <begin position="311"/>
        <end position="333"/>
    </location>
</feature>
<reference evidence="5" key="1">
    <citation type="submission" date="2016-10" db="EMBL/GenBank/DDBJ databases">
        <authorList>
            <person name="Varghese N."/>
            <person name="Submissions S."/>
        </authorList>
    </citation>
    <scope>NUCLEOTIDE SEQUENCE [LARGE SCALE GENOMIC DNA]</scope>
    <source>
        <strain evidence="5">DSM 21368</strain>
    </source>
</reference>
<dbReference type="AlphaFoldDB" id="A0A1H5LSA2"/>
<dbReference type="Gene3D" id="3.60.40.10">
    <property type="entry name" value="PPM-type phosphatase domain"/>
    <property type="match status" value="1"/>
</dbReference>
<feature type="region of interest" description="Disordered" evidence="1">
    <location>
        <begin position="408"/>
        <end position="446"/>
    </location>
</feature>
<organism evidence="4 5">
    <name type="scientific">Ruania alba</name>
    <dbReference type="NCBI Taxonomy" id="648782"/>
    <lineage>
        <taxon>Bacteria</taxon>
        <taxon>Bacillati</taxon>
        <taxon>Actinomycetota</taxon>
        <taxon>Actinomycetes</taxon>
        <taxon>Micrococcales</taxon>
        <taxon>Ruaniaceae</taxon>
        <taxon>Ruania</taxon>
    </lineage>
</organism>
<dbReference type="CDD" id="cd00143">
    <property type="entry name" value="PP2Cc"/>
    <property type="match status" value="1"/>
</dbReference>
<keyword evidence="2" id="KW-0812">Transmembrane</keyword>
<dbReference type="OrthoDB" id="9801841at2"/>
<dbReference type="SMART" id="SM00331">
    <property type="entry name" value="PP2C_SIG"/>
    <property type="match status" value="1"/>
</dbReference>
<evidence type="ECO:0000313" key="5">
    <source>
        <dbReference type="Proteomes" id="UP000199220"/>
    </source>
</evidence>
<feature type="domain" description="PPM-type phosphatase" evidence="3">
    <location>
        <begin position="6"/>
        <end position="239"/>
    </location>
</feature>
<dbReference type="Pfam" id="PF13672">
    <property type="entry name" value="PP2C_2"/>
    <property type="match status" value="1"/>
</dbReference>
<feature type="region of interest" description="Disordered" evidence="1">
    <location>
        <begin position="260"/>
        <end position="296"/>
    </location>
</feature>
<dbReference type="STRING" id="648782.SAMN04488554_2951"/>
<dbReference type="SMART" id="SM00332">
    <property type="entry name" value="PP2Cc"/>
    <property type="match status" value="1"/>
</dbReference>
<evidence type="ECO:0000256" key="1">
    <source>
        <dbReference type="SAM" id="MobiDB-lite"/>
    </source>
</evidence>